<name>A0A386PNZ5_9SPIR</name>
<dbReference type="RefSeq" id="WP_120104883.1">
    <property type="nucleotide sequence ID" value="NZ_CP028887.1"/>
</dbReference>
<geneLocation type="plasmid" evidence="2">
    <name>lp32-b</name>
</geneLocation>
<evidence type="ECO:0000313" key="1">
    <source>
        <dbReference type="EMBL" id="AYE36962.1"/>
    </source>
</evidence>
<keyword evidence="2" id="KW-1185">Reference proteome</keyword>
<evidence type="ECO:0000313" key="2">
    <source>
        <dbReference type="Proteomes" id="UP000275571"/>
    </source>
</evidence>
<reference evidence="1 2" key="1">
    <citation type="journal article" date="2018" name="Infect. Genet. Evol.">
        <title>Genome-wide analysis of Borrelia turcica and 'Candidatus Borrelia tachyglossi' shows relapsing fever-like genomes with unique genomic links to Lyme disease Borrelia.</title>
        <authorList>
            <person name="Gofton A.W."/>
            <person name="Margos G."/>
            <person name="Fingerle V."/>
            <person name="Hepner S."/>
            <person name="Loh S.M."/>
            <person name="Ryan U."/>
            <person name="Irwin P."/>
            <person name="Oskam C.L."/>
        </authorList>
    </citation>
    <scope>NUCLEOTIDE SEQUENCE [LARGE SCALE GENOMIC DNA]</scope>
    <source>
        <strain evidence="1 2">IST7</strain>
        <plasmid evidence="1">lp32-B</plasmid>
    </source>
</reference>
<proteinExistence type="predicted"/>
<protein>
    <submittedName>
        <fullName evidence="1">Uncharacterized protein</fullName>
    </submittedName>
</protein>
<dbReference type="Proteomes" id="UP000275571">
    <property type="component" value="Plasmid lp32-B"/>
</dbReference>
<sequence>MFVDKKLEHQIILGGIGKFDKDKISINDNIVVNKDSGKVAIRNDNASIKAILKEIVNLIKDIKITESYNDSITGSAATPLMLSLVL</sequence>
<organism evidence="1 2">
    <name type="scientific">Borrelia turcica IST7</name>
    <dbReference type="NCBI Taxonomy" id="1104446"/>
    <lineage>
        <taxon>Bacteria</taxon>
        <taxon>Pseudomonadati</taxon>
        <taxon>Spirochaetota</taxon>
        <taxon>Spirochaetia</taxon>
        <taxon>Spirochaetales</taxon>
        <taxon>Borreliaceae</taxon>
        <taxon>Borrelia</taxon>
    </lineage>
</organism>
<keyword evidence="1" id="KW-0614">Plasmid</keyword>
<dbReference type="EMBL" id="CP028887">
    <property type="protein sequence ID" value="AYE36962.1"/>
    <property type="molecule type" value="Genomic_DNA"/>
</dbReference>
<dbReference type="AlphaFoldDB" id="A0A386PNZ5"/>
<gene>
    <name evidence="1" type="ORF">DB313_05555</name>
</gene>
<accession>A0A386PNZ5</accession>
<dbReference type="KEGG" id="btur:DB313_05555"/>